<evidence type="ECO:0000313" key="1">
    <source>
        <dbReference type="EMBL" id="AUW45450.1"/>
    </source>
</evidence>
<dbReference type="AlphaFoldDB" id="A0A2K9ZB74"/>
<name>A0A2K9ZB74_RHILE</name>
<gene>
    <name evidence="1" type="ORF">CUJ84_Chr005162</name>
</gene>
<sequence length="65" mass="6876">MLDGADRHGVLLEVQLGGDYSRPAAGREVCGADNAVFTKEHSVSPNLKRSGVKKSSCFTCKPAGR</sequence>
<accession>A0A2K9ZB74</accession>
<proteinExistence type="predicted"/>
<reference evidence="1 2" key="1">
    <citation type="submission" date="2017-11" db="EMBL/GenBank/DDBJ databases">
        <title>Complete genome of Rhizobium leguminosarum Norway, an ineffective micro-symbiont.</title>
        <authorList>
            <person name="Hoffrichter A."/>
            <person name="Liang J."/>
            <person name="Brachmann A."/>
            <person name="Marin M."/>
        </authorList>
    </citation>
    <scope>NUCLEOTIDE SEQUENCE [LARGE SCALE GENOMIC DNA]</scope>
    <source>
        <strain evidence="1 2">Norway</strain>
    </source>
</reference>
<protein>
    <submittedName>
        <fullName evidence="1">Uncharacterized protein</fullName>
    </submittedName>
</protein>
<organism evidence="1 2">
    <name type="scientific">Rhizobium leguminosarum</name>
    <dbReference type="NCBI Taxonomy" id="384"/>
    <lineage>
        <taxon>Bacteria</taxon>
        <taxon>Pseudomonadati</taxon>
        <taxon>Pseudomonadota</taxon>
        <taxon>Alphaproteobacteria</taxon>
        <taxon>Hyphomicrobiales</taxon>
        <taxon>Rhizobiaceae</taxon>
        <taxon>Rhizobium/Agrobacterium group</taxon>
        <taxon>Rhizobium</taxon>
    </lineage>
</organism>
<evidence type="ECO:0000313" key="2">
    <source>
        <dbReference type="Proteomes" id="UP000238523"/>
    </source>
</evidence>
<dbReference type="Proteomes" id="UP000238523">
    <property type="component" value="Chromosome"/>
</dbReference>
<dbReference type="EMBL" id="CP025012">
    <property type="protein sequence ID" value="AUW45450.1"/>
    <property type="molecule type" value="Genomic_DNA"/>
</dbReference>